<protein>
    <submittedName>
        <fullName evidence="1">Uncharacterized protein</fullName>
    </submittedName>
</protein>
<evidence type="ECO:0000313" key="1">
    <source>
        <dbReference type="EMBL" id="MDN4525103.1"/>
    </source>
</evidence>
<accession>A0ABT8HWE1</accession>
<name>A0ABT8HWE1_9BACL</name>
<proteinExistence type="predicted"/>
<keyword evidence="2" id="KW-1185">Reference proteome</keyword>
<comment type="caution">
    <text evidence="1">The sequence shown here is derived from an EMBL/GenBank/DDBJ whole genome shotgun (WGS) entry which is preliminary data.</text>
</comment>
<organism evidence="1 2">
    <name type="scientific">Fictibacillus fluitans</name>
    <dbReference type="NCBI Taxonomy" id="3058422"/>
    <lineage>
        <taxon>Bacteria</taxon>
        <taxon>Bacillati</taxon>
        <taxon>Bacillota</taxon>
        <taxon>Bacilli</taxon>
        <taxon>Bacillales</taxon>
        <taxon>Fictibacillaceae</taxon>
        <taxon>Fictibacillus</taxon>
    </lineage>
</organism>
<reference evidence="1" key="1">
    <citation type="submission" date="2023-07" db="EMBL/GenBank/DDBJ databases">
        <title>Fictibacillus sp. isolated from freshwater pond.</title>
        <authorList>
            <person name="Kirdat K."/>
            <person name="Bhat A."/>
            <person name="Mourya A."/>
            <person name="Yadav A."/>
        </authorList>
    </citation>
    <scope>NUCLEOTIDE SEQUENCE</scope>
    <source>
        <strain evidence="1">NE201</strain>
    </source>
</reference>
<dbReference type="Proteomes" id="UP001172721">
    <property type="component" value="Unassembled WGS sequence"/>
</dbReference>
<evidence type="ECO:0000313" key="2">
    <source>
        <dbReference type="Proteomes" id="UP001172721"/>
    </source>
</evidence>
<sequence>MEDNKGKSKPQEFKIEKSGCGCGDKDNAIKGWVAGSVPVAGEAEVKETKQPVSIDSYRKKGFFERVKTFLKFSK</sequence>
<gene>
    <name evidence="1" type="ORF">QYB97_11475</name>
</gene>
<dbReference type="RefSeq" id="WP_301166142.1">
    <property type="nucleotide sequence ID" value="NZ_JAUHTR010000005.1"/>
</dbReference>
<dbReference type="EMBL" id="JAUHTR010000005">
    <property type="protein sequence ID" value="MDN4525103.1"/>
    <property type="molecule type" value="Genomic_DNA"/>
</dbReference>